<reference evidence="1 2" key="1">
    <citation type="journal article" date="2018" name="Front. Plant Sci.">
        <title>Red Clover (Trifolium pratense) and Zigzag Clover (T. medium) - A Picture of Genomic Similarities and Differences.</title>
        <authorList>
            <person name="Dluhosova J."/>
            <person name="Istvanek J."/>
            <person name="Nedelnik J."/>
            <person name="Repkova J."/>
        </authorList>
    </citation>
    <scope>NUCLEOTIDE SEQUENCE [LARGE SCALE GENOMIC DNA]</scope>
    <source>
        <strain evidence="2">cv. 10/8</strain>
        <tissue evidence="1">Leaf</tissue>
    </source>
</reference>
<dbReference type="Proteomes" id="UP000265520">
    <property type="component" value="Unassembled WGS sequence"/>
</dbReference>
<name>A0A392U0W5_9FABA</name>
<evidence type="ECO:0000313" key="2">
    <source>
        <dbReference type="Proteomes" id="UP000265520"/>
    </source>
</evidence>
<evidence type="ECO:0000313" key="1">
    <source>
        <dbReference type="EMBL" id="MCI66036.1"/>
    </source>
</evidence>
<proteinExistence type="predicted"/>
<dbReference type="EMBL" id="LXQA010687286">
    <property type="protein sequence ID" value="MCI66036.1"/>
    <property type="molecule type" value="Genomic_DNA"/>
</dbReference>
<comment type="caution">
    <text evidence="1">The sequence shown here is derived from an EMBL/GenBank/DDBJ whole genome shotgun (WGS) entry which is preliminary data.</text>
</comment>
<accession>A0A392U0W5</accession>
<protein>
    <submittedName>
        <fullName evidence="1">Uncharacterized protein</fullName>
    </submittedName>
</protein>
<keyword evidence="2" id="KW-1185">Reference proteome</keyword>
<dbReference type="AlphaFoldDB" id="A0A392U0W5"/>
<organism evidence="1 2">
    <name type="scientific">Trifolium medium</name>
    <dbReference type="NCBI Taxonomy" id="97028"/>
    <lineage>
        <taxon>Eukaryota</taxon>
        <taxon>Viridiplantae</taxon>
        <taxon>Streptophyta</taxon>
        <taxon>Embryophyta</taxon>
        <taxon>Tracheophyta</taxon>
        <taxon>Spermatophyta</taxon>
        <taxon>Magnoliopsida</taxon>
        <taxon>eudicotyledons</taxon>
        <taxon>Gunneridae</taxon>
        <taxon>Pentapetalae</taxon>
        <taxon>rosids</taxon>
        <taxon>fabids</taxon>
        <taxon>Fabales</taxon>
        <taxon>Fabaceae</taxon>
        <taxon>Papilionoideae</taxon>
        <taxon>50 kb inversion clade</taxon>
        <taxon>NPAAA clade</taxon>
        <taxon>Hologalegina</taxon>
        <taxon>IRL clade</taxon>
        <taxon>Trifolieae</taxon>
        <taxon>Trifolium</taxon>
    </lineage>
</organism>
<sequence length="30" mass="3345">MSDTEDNTEVQVTSKHKLVDTITDPALAWV</sequence>
<feature type="non-terminal residue" evidence="1">
    <location>
        <position position="30"/>
    </location>
</feature>